<dbReference type="KEGG" id="cgv:CGLAU_03600"/>
<gene>
    <name evidence="1" type="ORF">CGLAU_03600</name>
</gene>
<keyword evidence="2" id="KW-1185">Reference proteome</keyword>
<reference evidence="1 2" key="1">
    <citation type="submission" date="2016-12" db="EMBL/GenBank/DDBJ databases">
        <authorList>
            <person name="Song W.-J."/>
            <person name="Kurnit D.M."/>
        </authorList>
    </citation>
    <scope>NUCLEOTIDE SEQUENCE [LARGE SCALE GENOMIC DNA]</scope>
    <source>
        <strain evidence="1 2">DSM 30827</strain>
    </source>
</reference>
<dbReference type="RefSeq" id="WP_198304996.1">
    <property type="nucleotide sequence ID" value="NZ_CP019688.1"/>
</dbReference>
<protein>
    <submittedName>
        <fullName evidence="1">Uncharacterized protein</fullName>
    </submittedName>
</protein>
<accession>A0A1Q2HV22</accession>
<evidence type="ECO:0000313" key="2">
    <source>
        <dbReference type="Proteomes" id="UP000217209"/>
    </source>
</evidence>
<organism evidence="1 2">
    <name type="scientific">Corynebacterium glaucum</name>
    <dbReference type="NCBI Taxonomy" id="187491"/>
    <lineage>
        <taxon>Bacteria</taxon>
        <taxon>Bacillati</taxon>
        <taxon>Actinomycetota</taxon>
        <taxon>Actinomycetes</taxon>
        <taxon>Mycobacteriales</taxon>
        <taxon>Corynebacteriaceae</taxon>
        <taxon>Corynebacterium</taxon>
    </lineage>
</organism>
<dbReference type="AlphaFoldDB" id="A0A1Q2HV22"/>
<name>A0A1Q2HV22_9CORY</name>
<proteinExistence type="predicted"/>
<sequence length="57" mass="6227">MLDETTPIDDRFKPAVGTRVQASRIGVEIGTIFDGTHETNPEASAVRAKLRELTGEE</sequence>
<evidence type="ECO:0000313" key="1">
    <source>
        <dbReference type="EMBL" id="AQQ14697.1"/>
    </source>
</evidence>
<dbReference type="Proteomes" id="UP000217209">
    <property type="component" value="Chromosome"/>
</dbReference>
<dbReference type="EMBL" id="CP019688">
    <property type="protein sequence ID" value="AQQ14697.1"/>
    <property type="molecule type" value="Genomic_DNA"/>
</dbReference>